<accession>A0A0V1HAD4</accession>
<protein>
    <submittedName>
        <fullName evidence="1">Uncharacterized protein</fullName>
    </submittedName>
</protein>
<reference evidence="1 2" key="1">
    <citation type="submission" date="2015-01" db="EMBL/GenBank/DDBJ databases">
        <title>Evolution of Trichinella species and genotypes.</title>
        <authorList>
            <person name="Korhonen P.K."/>
            <person name="Edoardo P."/>
            <person name="Giuseppe L.R."/>
            <person name="Gasser R.B."/>
        </authorList>
    </citation>
    <scope>NUCLEOTIDE SEQUENCE [LARGE SCALE GENOMIC DNA]</scope>
    <source>
        <strain evidence="1">ISS1029</strain>
    </source>
</reference>
<name>A0A0V1HAD4_9BILA</name>
<sequence>MVCIFLHVDDVIKPLAVAKLVNGESSALPRTSQFHKHSAMNILTKARSGIWYALKKELELFMNA</sequence>
<dbReference type="AlphaFoldDB" id="A0A0V1HAD4"/>
<comment type="caution">
    <text evidence="1">The sequence shown here is derived from an EMBL/GenBank/DDBJ whole genome shotgun (WGS) entry which is preliminary data.</text>
</comment>
<dbReference type="EMBL" id="JYDP01000097">
    <property type="protein sequence ID" value="KRZ07774.1"/>
    <property type="molecule type" value="Genomic_DNA"/>
</dbReference>
<organism evidence="1 2">
    <name type="scientific">Trichinella zimbabwensis</name>
    <dbReference type="NCBI Taxonomy" id="268475"/>
    <lineage>
        <taxon>Eukaryota</taxon>
        <taxon>Metazoa</taxon>
        <taxon>Ecdysozoa</taxon>
        <taxon>Nematoda</taxon>
        <taxon>Enoplea</taxon>
        <taxon>Dorylaimia</taxon>
        <taxon>Trichinellida</taxon>
        <taxon>Trichinellidae</taxon>
        <taxon>Trichinella</taxon>
    </lineage>
</organism>
<evidence type="ECO:0000313" key="1">
    <source>
        <dbReference type="EMBL" id="KRZ07774.1"/>
    </source>
</evidence>
<dbReference type="Proteomes" id="UP000055024">
    <property type="component" value="Unassembled WGS sequence"/>
</dbReference>
<proteinExistence type="predicted"/>
<evidence type="ECO:0000313" key="2">
    <source>
        <dbReference type="Proteomes" id="UP000055024"/>
    </source>
</evidence>
<keyword evidence="2" id="KW-1185">Reference proteome</keyword>
<gene>
    <name evidence="1" type="ORF">T11_3058</name>
</gene>